<gene>
    <name evidence="2" type="primary">AVEN_84363_1</name>
    <name evidence="2" type="ORF">TNCV_2626561</name>
</gene>
<dbReference type="Pfam" id="PF03564">
    <property type="entry name" value="DUF1759"/>
    <property type="match status" value="1"/>
</dbReference>
<dbReference type="PANTHER" id="PTHR47331">
    <property type="entry name" value="PHD-TYPE DOMAIN-CONTAINING PROTEIN"/>
    <property type="match status" value="1"/>
</dbReference>
<dbReference type="EMBL" id="BMAU01021388">
    <property type="protein sequence ID" value="GFY29485.1"/>
    <property type="molecule type" value="Genomic_DNA"/>
</dbReference>
<dbReference type="AlphaFoldDB" id="A0A8X6W7D2"/>
<comment type="caution">
    <text evidence="2">The sequence shown here is derived from an EMBL/GenBank/DDBJ whole genome shotgun (WGS) entry which is preliminary data.</text>
</comment>
<dbReference type="Proteomes" id="UP000887159">
    <property type="component" value="Unassembled WGS sequence"/>
</dbReference>
<dbReference type="Pfam" id="PF00078">
    <property type="entry name" value="RVT_1"/>
    <property type="match status" value="1"/>
</dbReference>
<evidence type="ECO:0000313" key="3">
    <source>
        <dbReference type="Proteomes" id="UP000887159"/>
    </source>
</evidence>
<dbReference type="InterPro" id="IPR000477">
    <property type="entry name" value="RT_dom"/>
</dbReference>
<dbReference type="Gene3D" id="3.10.10.10">
    <property type="entry name" value="HIV Type 1 Reverse Transcriptase, subunit A, domain 1"/>
    <property type="match status" value="1"/>
</dbReference>
<dbReference type="PANTHER" id="PTHR47331:SF5">
    <property type="entry name" value="RIBONUCLEASE H"/>
    <property type="match status" value="1"/>
</dbReference>
<protein>
    <submittedName>
        <fullName evidence="2">Integrase catalytic domain-containing protein</fullName>
    </submittedName>
</protein>
<evidence type="ECO:0000313" key="2">
    <source>
        <dbReference type="EMBL" id="GFY29485.1"/>
    </source>
</evidence>
<organism evidence="2 3">
    <name type="scientific">Trichonephila clavipes</name>
    <name type="common">Golden silk orbweaver</name>
    <name type="synonym">Nephila clavipes</name>
    <dbReference type="NCBI Taxonomy" id="2585209"/>
    <lineage>
        <taxon>Eukaryota</taxon>
        <taxon>Metazoa</taxon>
        <taxon>Ecdysozoa</taxon>
        <taxon>Arthropoda</taxon>
        <taxon>Chelicerata</taxon>
        <taxon>Arachnida</taxon>
        <taxon>Araneae</taxon>
        <taxon>Araneomorphae</taxon>
        <taxon>Entelegynae</taxon>
        <taxon>Araneoidea</taxon>
        <taxon>Nephilidae</taxon>
        <taxon>Trichonephila</taxon>
    </lineage>
</organism>
<sequence>MDAANKAILERTKRTRSVSRSLVTKQINKLESEISNTADKTTVHEIYMQLISKFEELSTLDKEIENLIDIESLEEEIVTREEYRDKFIIWKIRAERYVESISNTAIQNSVENQPQNITLPLNSTVSSVLSNQPRLPKLTLESFSGKDISSFPSFWARFKSAVHENSSLNDVDKFSYLKSVVTSDAELAIRGLTLTSENYAKAIKILENRFGRKELIVDFHMNRLLILTPVRKSFDVIALRNLYDQLEINIRGLESLEISPDSYSCLLFPIIMKTIPPDLALEYNKKHNETQSQITDLIAYLRSEVESRERTEFLVKPHDLELKNKNSYSNTKYFERTSHSYPQSNRKVQGHSRFHPSHKSFSSANELLTAAFSDCLFCFENTHMSDLCRHARAICFKLEKSKQNSHLDLEEKNVDVKTTSSNSVFHNRDGVLLQCVKAEIIGRSSSDKIFCLFDNGSEKSFIKKNVSRRLGLKILGSERLNIFSFGCKSPKKQTCSKVEVRLRNLLSGEETVIEALEIEEISKATLSLPNPDAWAEMESKGFRLTFSCNESSENCEISLLIGSDFYWSLTHRIKRLDSSLVAVETRLGWSLQGKCDERSDCTSVHLVHSEEESISTELRRFWETESLGILDKGSVTLDNGDEEILSEFDKSVNFIDGRYRVNLPWKPGMREALQNNKTVARKRFEGLVRRFKCDHEYKDVIDDYVREGIVERTSCDSLLDSQGFYLPHHAVIRSDKTTSPIRIVFDGSAHENGQSSLNQSLYTGPNLHPNILELLLCFRKSPVAFTADVKSAFLQIELDFRDRDFRRFFWTDNLNNEPYILNFTRVLFGLRPSPYLLAATLKHHFKKYREQYPHTFELLNSSIYVDDLICGQNDVPDALRTTLECLQIFSDAGMLLRKWRSNSKQLNLLWQQEGVKTESSETSAIDLRLPTKV</sequence>
<dbReference type="GO" id="GO:0071897">
    <property type="term" value="P:DNA biosynthetic process"/>
    <property type="evidence" value="ECO:0007669"/>
    <property type="project" value="UniProtKB-ARBA"/>
</dbReference>
<reference evidence="2" key="1">
    <citation type="submission" date="2020-08" db="EMBL/GenBank/DDBJ databases">
        <title>Multicomponent nature underlies the extraordinary mechanical properties of spider dragline silk.</title>
        <authorList>
            <person name="Kono N."/>
            <person name="Nakamura H."/>
            <person name="Mori M."/>
            <person name="Yoshida Y."/>
            <person name="Ohtoshi R."/>
            <person name="Malay A.D."/>
            <person name="Moran D.A.P."/>
            <person name="Tomita M."/>
            <person name="Numata K."/>
            <person name="Arakawa K."/>
        </authorList>
    </citation>
    <scope>NUCLEOTIDE SEQUENCE</scope>
</reference>
<dbReference type="InterPro" id="IPR043502">
    <property type="entry name" value="DNA/RNA_pol_sf"/>
</dbReference>
<accession>A0A8X6W7D2</accession>
<keyword evidence="3" id="KW-1185">Reference proteome</keyword>
<dbReference type="SUPFAM" id="SSF56672">
    <property type="entry name" value="DNA/RNA polymerases"/>
    <property type="match status" value="1"/>
</dbReference>
<evidence type="ECO:0000259" key="1">
    <source>
        <dbReference type="Pfam" id="PF00078"/>
    </source>
</evidence>
<proteinExistence type="predicted"/>
<dbReference type="Gene3D" id="3.30.70.270">
    <property type="match status" value="1"/>
</dbReference>
<dbReference type="InterPro" id="IPR043128">
    <property type="entry name" value="Rev_trsase/Diguanyl_cyclase"/>
</dbReference>
<dbReference type="InterPro" id="IPR005312">
    <property type="entry name" value="DUF1759"/>
</dbReference>
<feature type="domain" description="Reverse transcriptase" evidence="1">
    <location>
        <begin position="779"/>
        <end position="890"/>
    </location>
</feature>
<name>A0A8X6W7D2_TRICX</name>